<dbReference type="SUPFAM" id="SSF49879">
    <property type="entry name" value="SMAD/FHA domain"/>
    <property type="match status" value="1"/>
</dbReference>
<dbReference type="InterPro" id="IPR029787">
    <property type="entry name" value="Nucleotide_cyclase"/>
</dbReference>
<evidence type="ECO:0000259" key="1">
    <source>
        <dbReference type="PROSITE" id="PS50006"/>
    </source>
</evidence>
<dbReference type="PROSITE" id="PS50125">
    <property type="entry name" value="GUANYLATE_CYCLASE_2"/>
    <property type="match status" value="1"/>
</dbReference>
<dbReference type="InterPro" id="IPR008984">
    <property type="entry name" value="SMAD_FHA_dom_sf"/>
</dbReference>
<dbReference type="SMART" id="SM00044">
    <property type="entry name" value="CYCc"/>
    <property type="match status" value="1"/>
</dbReference>
<sequence length="303" mass="31617">MVGETPVPVGILFCDVVGSTRLYRDLGDDRAHAIVTGCLGEVGRQITARGGRVVKTIGDEIMAVFTDAPATFDAAVAIQTGLSGGARVPATGGDGIRFRIGFHCGPVVVAGGDVFGTTVNVAARMACLAKADQIITTVATVAQLSAPQQAATRPIVGAHARGLAEDVGVAEVIWQDSAMQTVVFAGRPADEAAATALKILRGGRRWTFDRDDAGVTLGRAADNTIVVGDQQASRRHATIERRRDKWVLVDHSTNGTFVRPVGAAEFRICREEVVLHAAGTISLGHALDGDREGGIDFVLNASA</sequence>
<dbReference type="InterPro" id="IPR001054">
    <property type="entry name" value="A/G_cyclase"/>
</dbReference>
<dbReference type="Gene3D" id="3.30.70.1230">
    <property type="entry name" value="Nucleotide cyclase"/>
    <property type="match status" value="1"/>
</dbReference>
<comment type="caution">
    <text evidence="3">The sequence shown here is derived from an EMBL/GenBank/DDBJ whole genome shotgun (WGS) entry which is preliminary data.</text>
</comment>
<evidence type="ECO:0008006" key="5">
    <source>
        <dbReference type="Google" id="ProtNLM"/>
    </source>
</evidence>
<proteinExistence type="predicted"/>
<dbReference type="PANTHER" id="PTHR43081">
    <property type="entry name" value="ADENYLATE CYCLASE, TERMINAL-DIFFERENTIATION SPECIFIC-RELATED"/>
    <property type="match status" value="1"/>
</dbReference>
<keyword evidence="4" id="KW-1185">Reference proteome</keyword>
<gene>
    <name evidence="3" type="ORF">MPOCJGCO_4603</name>
</gene>
<accession>A0ABQ4U4X3</accession>
<dbReference type="RefSeq" id="WP_238185105.1">
    <property type="nucleotide sequence ID" value="NZ_BPRB01000329.1"/>
</dbReference>
<name>A0ABQ4U4X3_9HYPH</name>
<evidence type="ECO:0000313" key="4">
    <source>
        <dbReference type="Proteomes" id="UP001055057"/>
    </source>
</evidence>
<organism evidence="3 4">
    <name type="scientific">Methylobacterium trifolii</name>
    <dbReference type="NCBI Taxonomy" id="1003092"/>
    <lineage>
        <taxon>Bacteria</taxon>
        <taxon>Pseudomonadati</taxon>
        <taxon>Pseudomonadota</taxon>
        <taxon>Alphaproteobacteria</taxon>
        <taxon>Hyphomicrobiales</taxon>
        <taxon>Methylobacteriaceae</taxon>
        <taxon>Methylobacterium</taxon>
    </lineage>
</organism>
<dbReference type="InterPro" id="IPR000253">
    <property type="entry name" value="FHA_dom"/>
</dbReference>
<reference evidence="3" key="1">
    <citation type="journal article" date="2021" name="Front. Microbiol.">
        <title>Comprehensive Comparative Genomics and Phenotyping of Methylobacterium Species.</title>
        <authorList>
            <person name="Alessa O."/>
            <person name="Ogura Y."/>
            <person name="Fujitani Y."/>
            <person name="Takami H."/>
            <person name="Hayashi T."/>
            <person name="Sahin N."/>
            <person name="Tani A."/>
        </authorList>
    </citation>
    <scope>NUCLEOTIDE SEQUENCE</scope>
    <source>
        <strain evidence="3">DSM 23632</strain>
    </source>
</reference>
<dbReference type="PANTHER" id="PTHR43081:SF19">
    <property type="entry name" value="PH-SENSITIVE ADENYLATE CYCLASE RV1264"/>
    <property type="match status" value="1"/>
</dbReference>
<reference evidence="3" key="2">
    <citation type="submission" date="2021-08" db="EMBL/GenBank/DDBJ databases">
        <authorList>
            <person name="Tani A."/>
            <person name="Ola A."/>
            <person name="Ogura Y."/>
            <person name="Katsura K."/>
            <person name="Hayashi T."/>
        </authorList>
    </citation>
    <scope>NUCLEOTIDE SEQUENCE</scope>
    <source>
        <strain evidence="3">DSM 23632</strain>
    </source>
</reference>
<dbReference type="SUPFAM" id="SSF55073">
    <property type="entry name" value="Nucleotide cyclase"/>
    <property type="match status" value="1"/>
</dbReference>
<protein>
    <recommendedName>
        <fullName evidence="5">Adenylate/guanylate cyclase domain-containing protein</fullName>
    </recommendedName>
</protein>
<dbReference type="SMART" id="SM00240">
    <property type="entry name" value="FHA"/>
    <property type="match status" value="1"/>
</dbReference>
<evidence type="ECO:0000313" key="3">
    <source>
        <dbReference type="EMBL" id="GJE62470.1"/>
    </source>
</evidence>
<dbReference type="EMBL" id="BPRB01000329">
    <property type="protein sequence ID" value="GJE62470.1"/>
    <property type="molecule type" value="Genomic_DNA"/>
</dbReference>
<dbReference type="Gene3D" id="2.60.200.20">
    <property type="match status" value="1"/>
</dbReference>
<dbReference type="Proteomes" id="UP001055057">
    <property type="component" value="Unassembled WGS sequence"/>
</dbReference>
<dbReference type="PROSITE" id="PS50006">
    <property type="entry name" value="FHA_DOMAIN"/>
    <property type="match status" value="1"/>
</dbReference>
<dbReference type="InterPro" id="IPR050697">
    <property type="entry name" value="Adenylyl/Guanylyl_Cyclase_3/4"/>
</dbReference>
<feature type="domain" description="Guanylate cyclase" evidence="2">
    <location>
        <begin position="10"/>
        <end position="126"/>
    </location>
</feature>
<dbReference type="Pfam" id="PF00211">
    <property type="entry name" value="Guanylate_cyc"/>
    <property type="match status" value="1"/>
</dbReference>
<evidence type="ECO:0000259" key="2">
    <source>
        <dbReference type="PROSITE" id="PS50125"/>
    </source>
</evidence>
<feature type="domain" description="FHA" evidence="1">
    <location>
        <begin position="215"/>
        <end position="258"/>
    </location>
</feature>
<dbReference type="CDD" id="cd07302">
    <property type="entry name" value="CHD"/>
    <property type="match status" value="1"/>
</dbReference>
<dbReference type="Pfam" id="PF00498">
    <property type="entry name" value="FHA"/>
    <property type="match status" value="1"/>
</dbReference>
<dbReference type="CDD" id="cd00060">
    <property type="entry name" value="FHA"/>
    <property type="match status" value="1"/>
</dbReference>